<proteinExistence type="predicted"/>
<dbReference type="Proteomes" id="UP000701801">
    <property type="component" value="Unassembled WGS sequence"/>
</dbReference>
<protein>
    <submittedName>
        <fullName evidence="2">Uncharacterized protein</fullName>
    </submittedName>
</protein>
<evidence type="ECO:0000313" key="2">
    <source>
        <dbReference type="EMBL" id="CAG8983682.1"/>
    </source>
</evidence>
<keyword evidence="1" id="KW-0732">Signal</keyword>
<organism evidence="2 3">
    <name type="scientific">Hymenoscyphus albidus</name>
    <dbReference type="NCBI Taxonomy" id="595503"/>
    <lineage>
        <taxon>Eukaryota</taxon>
        <taxon>Fungi</taxon>
        <taxon>Dikarya</taxon>
        <taxon>Ascomycota</taxon>
        <taxon>Pezizomycotina</taxon>
        <taxon>Leotiomycetes</taxon>
        <taxon>Helotiales</taxon>
        <taxon>Helotiaceae</taxon>
        <taxon>Hymenoscyphus</taxon>
    </lineage>
</organism>
<dbReference type="EMBL" id="CAJVRM010000733">
    <property type="protein sequence ID" value="CAG8983682.1"/>
    <property type="molecule type" value="Genomic_DNA"/>
</dbReference>
<sequence>MQLQKTLVIIAFFATSAQAWWRNAYCNKPNANDGDDKVATEKACGLARTAGCNDCRISGYCFSDHTSINPDTWNGYCTNSGAPSGGGY</sequence>
<keyword evidence="3" id="KW-1185">Reference proteome</keyword>
<gene>
    <name evidence="2" type="ORF">HYALB_00004114</name>
</gene>
<feature type="signal peptide" evidence="1">
    <location>
        <begin position="1"/>
        <end position="19"/>
    </location>
</feature>
<dbReference type="AlphaFoldDB" id="A0A9N9M1L7"/>
<comment type="caution">
    <text evidence="2">The sequence shown here is derived from an EMBL/GenBank/DDBJ whole genome shotgun (WGS) entry which is preliminary data.</text>
</comment>
<evidence type="ECO:0000256" key="1">
    <source>
        <dbReference type="SAM" id="SignalP"/>
    </source>
</evidence>
<name>A0A9N9M1L7_9HELO</name>
<dbReference type="OrthoDB" id="10333666at2759"/>
<feature type="chain" id="PRO_5040141947" evidence="1">
    <location>
        <begin position="20"/>
        <end position="88"/>
    </location>
</feature>
<accession>A0A9N9M1L7</accession>
<reference evidence="2" key="1">
    <citation type="submission" date="2021-07" db="EMBL/GenBank/DDBJ databases">
        <authorList>
            <person name="Durling M."/>
        </authorList>
    </citation>
    <scope>NUCLEOTIDE SEQUENCE</scope>
</reference>
<evidence type="ECO:0000313" key="3">
    <source>
        <dbReference type="Proteomes" id="UP000701801"/>
    </source>
</evidence>